<dbReference type="Proteomes" id="UP000235388">
    <property type="component" value="Unassembled WGS sequence"/>
</dbReference>
<protein>
    <submittedName>
        <fullName evidence="1">Uncharacterized protein</fullName>
    </submittedName>
</protein>
<dbReference type="EMBL" id="PGCJ01001115">
    <property type="protein sequence ID" value="PLW09243.1"/>
    <property type="molecule type" value="Genomic_DNA"/>
</dbReference>
<name>A0A2N5S7M1_9BASI</name>
<reference evidence="1 2" key="1">
    <citation type="submission" date="2017-11" db="EMBL/GenBank/DDBJ databases">
        <title>De novo assembly and phasing of dikaryotic genomes from two isolates of Puccinia coronata f. sp. avenae, the causal agent of oat crown rust.</title>
        <authorList>
            <person name="Miller M.E."/>
            <person name="Zhang Y."/>
            <person name="Omidvar V."/>
            <person name="Sperschneider J."/>
            <person name="Schwessinger B."/>
            <person name="Raley C."/>
            <person name="Palmer J.M."/>
            <person name="Garnica D."/>
            <person name="Upadhyaya N."/>
            <person name="Rathjen J."/>
            <person name="Taylor J.M."/>
            <person name="Park R.F."/>
            <person name="Dodds P.N."/>
            <person name="Hirsch C.D."/>
            <person name="Kianian S.F."/>
            <person name="Figueroa M."/>
        </authorList>
    </citation>
    <scope>NUCLEOTIDE SEQUENCE [LARGE SCALE GENOMIC DNA]</scope>
    <source>
        <strain evidence="1">12NC29</strain>
    </source>
</reference>
<evidence type="ECO:0000313" key="2">
    <source>
        <dbReference type="Proteomes" id="UP000235388"/>
    </source>
</evidence>
<organism evidence="1 2">
    <name type="scientific">Puccinia coronata f. sp. avenae</name>
    <dbReference type="NCBI Taxonomy" id="200324"/>
    <lineage>
        <taxon>Eukaryota</taxon>
        <taxon>Fungi</taxon>
        <taxon>Dikarya</taxon>
        <taxon>Basidiomycota</taxon>
        <taxon>Pucciniomycotina</taxon>
        <taxon>Pucciniomycetes</taxon>
        <taxon>Pucciniales</taxon>
        <taxon>Pucciniaceae</taxon>
        <taxon>Puccinia</taxon>
    </lineage>
</organism>
<proteinExistence type="predicted"/>
<dbReference type="AlphaFoldDB" id="A0A2N5S7M1"/>
<evidence type="ECO:0000313" key="1">
    <source>
        <dbReference type="EMBL" id="PLW09243.1"/>
    </source>
</evidence>
<accession>A0A2N5S7M1</accession>
<sequence length="163" mass="18644">MFTDRTVTAEREALAVSHNAAAIPEEDATSTGESIFPHSPSLEEPDFGQLLKCYPGEAHWLISKRKAIENSWRENGEKLALLKQDFSQLSELSSKFRQDLASDAKNHSREILQVEVRKAGRFLRYCDQQMNFFQEIRLLELAGDGSFDVPVEMIESLHKRHRP</sequence>
<keyword evidence="2" id="KW-1185">Reference proteome</keyword>
<gene>
    <name evidence="1" type="ORF">PCANC_19970</name>
</gene>
<comment type="caution">
    <text evidence="1">The sequence shown here is derived from an EMBL/GenBank/DDBJ whole genome shotgun (WGS) entry which is preliminary data.</text>
</comment>